<dbReference type="CDD" id="cd04301">
    <property type="entry name" value="NAT_SF"/>
    <property type="match status" value="1"/>
</dbReference>
<feature type="domain" description="N-acetyltransferase" evidence="1">
    <location>
        <begin position="15"/>
        <end position="231"/>
    </location>
</feature>
<comment type="caution">
    <text evidence="2">The sequence shown here is derived from an EMBL/GenBank/DDBJ whole genome shotgun (WGS) entry which is preliminary data.</text>
</comment>
<organism evidence="2 3">
    <name type="scientific">Seiridium unicorne</name>
    <dbReference type="NCBI Taxonomy" id="138068"/>
    <lineage>
        <taxon>Eukaryota</taxon>
        <taxon>Fungi</taxon>
        <taxon>Dikarya</taxon>
        <taxon>Ascomycota</taxon>
        <taxon>Pezizomycotina</taxon>
        <taxon>Sordariomycetes</taxon>
        <taxon>Xylariomycetidae</taxon>
        <taxon>Amphisphaeriales</taxon>
        <taxon>Sporocadaceae</taxon>
        <taxon>Seiridium</taxon>
    </lineage>
</organism>
<dbReference type="PANTHER" id="PTHR42791">
    <property type="entry name" value="GNAT FAMILY ACETYLTRANSFERASE"/>
    <property type="match status" value="1"/>
</dbReference>
<dbReference type="InterPro" id="IPR016181">
    <property type="entry name" value="Acyl_CoA_acyltransferase"/>
</dbReference>
<reference evidence="2 3" key="1">
    <citation type="journal article" date="2024" name="J. Plant Pathol.">
        <title>Sequence and assembly of the genome of Seiridium unicorne, isolate CBS 538.82, causal agent of cypress canker disease.</title>
        <authorList>
            <person name="Scali E."/>
            <person name="Rocca G.D."/>
            <person name="Danti R."/>
            <person name="Garbelotto M."/>
            <person name="Barberini S."/>
            <person name="Baroncelli R."/>
            <person name="Emiliani G."/>
        </authorList>
    </citation>
    <scope>NUCLEOTIDE SEQUENCE [LARGE SCALE GENOMIC DNA]</scope>
    <source>
        <strain evidence="2 3">BM-138-508</strain>
    </source>
</reference>
<accession>A0ABR2UI77</accession>
<dbReference type="EMBL" id="JARVKF010000430">
    <property type="protein sequence ID" value="KAK9414071.1"/>
    <property type="molecule type" value="Genomic_DNA"/>
</dbReference>
<evidence type="ECO:0000313" key="3">
    <source>
        <dbReference type="Proteomes" id="UP001408356"/>
    </source>
</evidence>
<keyword evidence="3" id="KW-1185">Reference proteome</keyword>
<sequence>MALPFPRPPSLAPGLTISRCTPEDIPQMVSVYSAAFLPTRFVYWWPADLDVMRRWNEARFRLRFRDPTDQQFKVVEDESGRIVAFARWTVPAQMKGLADGFRTYEDCSQGGFDGPENQWMQNPPEGSKEELYHEFFAGIKAMSKKWEADKKLALQLLCTDPVYQRRGLGAALLQSVLAIADAEGIPTYVEALENAVPVYQRYGFSAVDQIEYDLTKAGQEGKATIDIMLREPPTSEQPVA</sequence>
<dbReference type="InterPro" id="IPR000182">
    <property type="entry name" value="GNAT_dom"/>
</dbReference>
<evidence type="ECO:0000259" key="1">
    <source>
        <dbReference type="PROSITE" id="PS51186"/>
    </source>
</evidence>
<dbReference type="Gene3D" id="3.40.630.30">
    <property type="match status" value="1"/>
</dbReference>
<dbReference type="Proteomes" id="UP001408356">
    <property type="component" value="Unassembled WGS sequence"/>
</dbReference>
<gene>
    <name evidence="2" type="ORF">SUNI508_11397</name>
</gene>
<dbReference type="InterPro" id="IPR052523">
    <property type="entry name" value="Trichothecene_AcTrans"/>
</dbReference>
<name>A0ABR2UI77_9PEZI</name>
<proteinExistence type="predicted"/>
<dbReference type="PANTHER" id="PTHR42791:SF2">
    <property type="entry name" value="N-ACETYLTRANSFERASE DOMAIN-CONTAINING PROTEIN"/>
    <property type="match status" value="1"/>
</dbReference>
<dbReference type="SUPFAM" id="SSF55729">
    <property type="entry name" value="Acyl-CoA N-acyltransferases (Nat)"/>
    <property type="match status" value="1"/>
</dbReference>
<dbReference type="Pfam" id="PF13673">
    <property type="entry name" value="Acetyltransf_10"/>
    <property type="match status" value="1"/>
</dbReference>
<protein>
    <recommendedName>
        <fullName evidence="1">N-acetyltransferase domain-containing protein</fullName>
    </recommendedName>
</protein>
<evidence type="ECO:0000313" key="2">
    <source>
        <dbReference type="EMBL" id="KAK9414071.1"/>
    </source>
</evidence>
<dbReference type="PROSITE" id="PS51186">
    <property type="entry name" value="GNAT"/>
    <property type="match status" value="1"/>
</dbReference>